<name>A0A178IF66_9BACT</name>
<sequence>MSTGDEPSSPPDIENTAAAGPFTVDESLIRELSCQLTGDIIHKVNTEISIYRGLVAHGNQLSRRQTRRTNPPLLGELQSLRDKLCECESKLRAHLARARAAKYS</sequence>
<feature type="region of interest" description="Disordered" evidence="1">
    <location>
        <begin position="1"/>
        <end position="20"/>
    </location>
</feature>
<reference evidence="2 3" key="1">
    <citation type="submission" date="2016-01" db="EMBL/GenBank/DDBJ databases">
        <title>High potential of lignocellulose degradation of a new Verrucomicrobia species.</title>
        <authorList>
            <person name="Wang Y."/>
            <person name="Shi Y."/>
            <person name="Qiu Z."/>
            <person name="Liu S."/>
            <person name="Yang H."/>
        </authorList>
    </citation>
    <scope>NUCLEOTIDE SEQUENCE [LARGE SCALE GENOMIC DNA]</scope>
    <source>
        <strain evidence="2 3">TSB47</strain>
    </source>
</reference>
<gene>
    <name evidence="2" type="ORF">AW736_16455</name>
</gene>
<keyword evidence="3" id="KW-1185">Reference proteome</keyword>
<dbReference type="AlphaFoldDB" id="A0A178IF66"/>
<accession>A0A178IF66</accession>
<comment type="caution">
    <text evidence="2">The sequence shown here is derived from an EMBL/GenBank/DDBJ whole genome shotgun (WGS) entry which is preliminary data.</text>
</comment>
<protein>
    <submittedName>
        <fullName evidence="2">Uncharacterized protein</fullName>
    </submittedName>
</protein>
<evidence type="ECO:0000313" key="2">
    <source>
        <dbReference type="EMBL" id="OAM88654.1"/>
    </source>
</evidence>
<dbReference type="EMBL" id="LRRQ01000126">
    <property type="protein sequence ID" value="OAM88654.1"/>
    <property type="molecule type" value="Genomic_DNA"/>
</dbReference>
<evidence type="ECO:0000256" key="1">
    <source>
        <dbReference type="SAM" id="MobiDB-lite"/>
    </source>
</evidence>
<proteinExistence type="predicted"/>
<dbReference type="Proteomes" id="UP000078486">
    <property type="component" value="Unassembled WGS sequence"/>
</dbReference>
<evidence type="ECO:0000313" key="3">
    <source>
        <dbReference type="Proteomes" id="UP000078486"/>
    </source>
</evidence>
<organism evidence="2 3">
    <name type="scientific">Termitidicoccus mucosus</name>
    <dbReference type="NCBI Taxonomy" id="1184151"/>
    <lineage>
        <taxon>Bacteria</taxon>
        <taxon>Pseudomonadati</taxon>
        <taxon>Verrucomicrobiota</taxon>
        <taxon>Opitutia</taxon>
        <taxon>Opitutales</taxon>
        <taxon>Opitutaceae</taxon>
        <taxon>Termitidicoccus</taxon>
    </lineage>
</organism>